<evidence type="ECO:0000256" key="5">
    <source>
        <dbReference type="ARBA" id="ARBA00022927"/>
    </source>
</evidence>
<keyword evidence="4" id="KW-1005">Bacterial flagellum biogenesis</keyword>
<keyword evidence="5" id="KW-0653">Protein transport</keyword>
<dbReference type="InterPro" id="IPR018035">
    <property type="entry name" value="Flagellar_FliH/T3SS_HrpE"/>
</dbReference>
<keyword evidence="10" id="KW-1185">Reference proteome</keyword>
<evidence type="ECO:0000256" key="6">
    <source>
        <dbReference type="ARBA" id="ARBA00023225"/>
    </source>
</evidence>
<feature type="compositionally biased region" description="Basic and acidic residues" evidence="7">
    <location>
        <begin position="224"/>
        <end position="233"/>
    </location>
</feature>
<feature type="region of interest" description="Disordered" evidence="7">
    <location>
        <begin position="1"/>
        <end position="21"/>
    </location>
</feature>
<feature type="region of interest" description="Disordered" evidence="7">
    <location>
        <begin position="41"/>
        <end position="63"/>
    </location>
</feature>
<feature type="domain" description="Flagellar assembly protein FliH/Type III secretion system HrpE" evidence="8">
    <location>
        <begin position="100"/>
        <end position="191"/>
    </location>
</feature>
<proteinExistence type="inferred from homology"/>
<evidence type="ECO:0000313" key="9">
    <source>
        <dbReference type="EMBL" id="GMA35658.1"/>
    </source>
</evidence>
<name>A0ABQ6IFZ2_9MICO</name>
<dbReference type="RefSeq" id="WP_348523535.1">
    <property type="nucleotide sequence ID" value="NZ_BSUN01000001.1"/>
</dbReference>
<evidence type="ECO:0000259" key="8">
    <source>
        <dbReference type="Pfam" id="PF02108"/>
    </source>
</evidence>
<evidence type="ECO:0000256" key="1">
    <source>
        <dbReference type="ARBA" id="ARBA00003041"/>
    </source>
</evidence>
<dbReference type="Pfam" id="PF02108">
    <property type="entry name" value="FliH"/>
    <property type="match status" value="1"/>
</dbReference>
<reference evidence="10" key="1">
    <citation type="journal article" date="2019" name="Int. J. Syst. Evol. Microbiol.">
        <title>The Global Catalogue of Microorganisms (GCM) 10K type strain sequencing project: providing services to taxonomists for standard genome sequencing and annotation.</title>
        <authorList>
            <consortium name="The Broad Institute Genomics Platform"/>
            <consortium name="The Broad Institute Genome Sequencing Center for Infectious Disease"/>
            <person name="Wu L."/>
            <person name="Ma J."/>
        </authorList>
    </citation>
    <scope>NUCLEOTIDE SEQUENCE [LARGE SCALE GENOMIC DNA]</scope>
    <source>
        <strain evidence="10">NBRC 112299</strain>
    </source>
</reference>
<comment type="similarity">
    <text evidence="2">Belongs to the FliH family.</text>
</comment>
<dbReference type="PANTHER" id="PTHR34982:SF1">
    <property type="entry name" value="FLAGELLAR ASSEMBLY PROTEIN FLIH"/>
    <property type="match status" value="1"/>
</dbReference>
<evidence type="ECO:0000256" key="3">
    <source>
        <dbReference type="ARBA" id="ARBA00022448"/>
    </source>
</evidence>
<organism evidence="9 10">
    <name type="scientific">Demequina litorisediminis</name>
    <dbReference type="NCBI Taxonomy" id="1849022"/>
    <lineage>
        <taxon>Bacteria</taxon>
        <taxon>Bacillati</taxon>
        <taxon>Actinomycetota</taxon>
        <taxon>Actinomycetes</taxon>
        <taxon>Micrococcales</taxon>
        <taxon>Demequinaceae</taxon>
        <taxon>Demequina</taxon>
    </lineage>
</organism>
<keyword evidence="3" id="KW-0813">Transport</keyword>
<dbReference type="Proteomes" id="UP001157125">
    <property type="component" value="Unassembled WGS sequence"/>
</dbReference>
<evidence type="ECO:0000256" key="4">
    <source>
        <dbReference type="ARBA" id="ARBA00022795"/>
    </source>
</evidence>
<sequence>MSPDTVAPFVPATLGRGAAQPSTASQAAGYAAGWTAGAKAAAEAARQQAEAHERDHARRERMRDERIGAAVTALAAATLQWRERALPVVASAERLLEKAGVDLAEAILTRELTPGPETARDALARALAVPGDVAPSSVKVAPTDYAEISRLVDDGVLRLPDGVDLEADAALSPGDCVTVHETGTIDASVRAALARARQALEDRRCSRPPPSRTPLAPATRAPWRLRDPSARAS</sequence>
<comment type="function">
    <text evidence="1">Needed for flagellar regrowth and assembly.</text>
</comment>
<dbReference type="InterPro" id="IPR051472">
    <property type="entry name" value="T3SS_Stator/FliH"/>
</dbReference>
<comment type="caution">
    <text evidence="9">The sequence shown here is derived from an EMBL/GenBank/DDBJ whole genome shotgun (WGS) entry which is preliminary data.</text>
</comment>
<evidence type="ECO:0000256" key="2">
    <source>
        <dbReference type="ARBA" id="ARBA00006602"/>
    </source>
</evidence>
<dbReference type="PANTHER" id="PTHR34982">
    <property type="entry name" value="YOP PROTEINS TRANSLOCATION PROTEIN L"/>
    <property type="match status" value="1"/>
</dbReference>
<evidence type="ECO:0000256" key="7">
    <source>
        <dbReference type="SAM" id="MobiDB-lite"/>
    </source>
</evidence>
<feature type="region of interest" description="Disordered" evidence="7">
    <location>
        <begin position="199"/>
        <end position="233"/>
    </location>
</feature>
<evidence type="ECO:0000313" key="10">
    <source>
        <dbReference type="Proteomes" id="UP001157125"/>
    </source>
</evidence>
<dbReference type="EMBL" id="BSUN01000001">
    <property type="protein sequence ID" value="GMA35658.1"/>
    <property type="molecule type" value="Genomic_DNA"/>
</dbReference>
<accession>A0ABQ6IFZ2</accession>
<gene>
    <name evidence="9" type="ORF">GCM10025876_18620</name>
</gene>
<feature type="compositionally biased region" description="Basic and acidic residues" evidence="7">
    <location>
        <begin position="49"/>
        <end position="63"/>
    </location>
</feature>
<keyword evidence="6" id="KW-1006">Bacterial flagellum protein export</keyword>
<protein>
    <recommendedName>
        <fullName evidence="8">Flagellar assembly protein FliH/Type III secretion system HrpE domain-containing protein</fullName>
    </recommendedName>
</protein>